<evidence type="ECO:0000313" key="1">
    <source>
        <dbReference type="EMBL" id="KAF6280926.1"/>
    </source>
</evidence>
<sequence length="139" mass="16499">MKRHFSEKDIQMANRHEKCSTSLIIREMQIKTTMRYHLTPVKMAITNKSTNNKCWRGCGEKGMLVHCWWDCRLAKPLWKTVWRYLKKLKMELPYDPAIPLVGIYPEKSKTLIQKNLCTPMFIAALYTIAKTWKQPKCHQ</sequence>
<evidence type="ECO:0000313" key="2">
    <source>
        <dbReference type="Proteomes" id="UP000585614"/>
    </source>
</evidence>
<name>A0A7J7RXK5_RHIFE</name>
<proteinExistence type="predicted"/>
<gene>
    <name evidence="1" type="ORF">mRhiFer1_009305</name>
</gene>
<dbReference type="AlphaFoldDB" id="A0A7J7RXK5"/>
<dbReference type="Proteomes" id="UP000585614">
    <property type="component" value="Unassembled WGS sequence"/>
</dbReference>
<accession>A0A7J7RXK5</accession>
<protein>
    <submittedName>
        <fullName evidence="1">Uncharacterized protein</fullName>
    </submittedName>
</protein>
<reference evidence="1 2" key="1">
    <citation type="journal article" date="2020" name="Nature">
        <title>Six reference-quality genomes reveal evolution of bat adaptations.</title>
        <authorList>
            <person name="Jebb D."/>
            <person name="Huang Z."/>
            <person name="Pippel M."/>
            <person name="Hughes G.M."/>
            <person name="Lavrichenko K."/>
            <person name="Devanna P."/>
            <person name="Winkler S."/>
            <person name="Jermiin L.S."/>
            <person name="Skirmuntt E.C."/>
            <person name="Katzourakis A."/>
            <person name="Burkitt-Gray L."/>
            <person name="Ray D.A."/>
            <person name="Sullivan K.A.M."/>
            <person name="Roscito J.G."/>
            <person name="Kirilenko B.M."/>
            <person name="Davalos L.M."/>
            <person name="Corthals A.P."/>
            <person name="Power M.L."/>
            <person name="Jones G."/>
            <person name="Ransome R.D."/>
            <person name="Dechmann D.K.N."/>
            <person name="Locatelli A.G."/>
            <person name="Puechmaille S.J."/>
            <person name="Fedrigo O."/>
            <person name="Jarvis E.D."/>
            <person name="Hiller M."/>
            <person name="Vernes S.C."/>
            <person name="Myers E.W."/>
            <person name="Teeling E.C."/>
        </authorList>
    </citation>
    <scope>NUCLEOTIDE SEQUENCE [LARGE SCALE GENOMIC DNA]</scope>
    <source>
        <strain evidence="1">MRhiFer1</strain>
        <tissue evidence="1">Lung</tissue>
    </source>
</reference>
<dbReference type="EMBL" id="JACAGC010000024">
    <property type="protein sequence ID" value="KAF6280926.1"/>
    <property type="molecule type" value="Genomic_DNA"/>
</dbReference>
<comment type="caution">
    <text evidence="1">The sequence shown here is derived from an EMBL/GenBank/DDBJ whole genome shotgun (WGS) entry which is preliminary data.</text>
</comment>
<organism evidence="1 2">
    <name type="scientific">Rhinolophus ferrumequinum</name>
    <name type="common">Greater horseshoe bat</name>
    <dbReference type="NCBI Taxonomy" id="59479"/>
    <lineage>
        <taxon>Eukaryota</taxon>
        <taxon>Metazoa</taxon>
        <taxon>Chordata</taxon>
        <taxon>Craniata</taxon>
        <taxon>Vertebrata</taxon>
        <taxon>Euteleostomi</taxon>
        <taxon>Mammalia</taxon>
        <taxon>Eutheria</taxon>
        <taxon>Laurasiatheria</taxon>
        <taxon>Chiroptera</taxon>
        <taxon>Yinpterochiroptera</taxon>
        <taxon>Rhinolophoidea</taxon>
        <taxon>Rhinolophidae</taxon>
        <taxon>Rhinolophinae</taxon>
        <taxon>Rhinolophus</taxon>
    </lineage>
</organism>